<evidence type="ECO:0000313" key="3">
    <source>
        <dbReference type="Proteomes" id="UP000193689"/>
    </source>
</evidence>
<dbReference type="InParanoid" id="A0A1Y2DH92"/>
<accession>A0A1Y2DH92</accession>
<reference evidence="2 3" key="1">
    <citation type="submission" date="2016-07" db="EMBL/GenBank/DDBJ databases">
        <title>Pervasive Adenine N6-methylation of Active Genes in Fungi.</title>
        <authorList>
            <consortium name="DOE Joint Genome Institute"/>
            <person name="Mondo S.J."/>
            <person name="Dannebaum R.O."/>
            <person name="Kuo R.C."/>
            <person name="Labutti K."/>
            <person name="Haridas S."/>
            <person name="Kuo A."/>
            <person name="Salamov A."/>
            <person name="Ahrendt S.R."/>
            <person name="Lipzen A."/>
            <person name="Sullivan W."/>
            <person name="Andreopoulos W.B."/>
            <person name="Clum A."/>
            <person name="Lindquist E."/>
            <person name="Daum C."/>
            <person name="Ramamoorthy G.K."/>
            <person name="Gryganskyi A."/>
            <person name="Culley D."/>
            <person name="Magnuson J.K."/>
            <person name="James T.Y."/>
            <person name="O'Malley M.A."/>
            <person name="Stajich J.E."/>
            <person name="Spatafora J.W."/>
            <person name="Visel A."/>
            <person name="Grigoriev I.V."/>
        </authorList>
    </citation>
    <scope>NUCLEOTIDE SEQUENCE [LARGE SCALE GENOMIC DNA]</scope>
    <source>
        <strain evidence="2 3">CBS 129021</strain>
    </source>
</reference>
<dbReference type="AlphaFoldDB" id="A0A1Y2DH92"/>
<evidence type="ECO:0000313" key="2">
    <source>
        <dbReference type="EMBL" id="ORY58474.1"/>
    </source>
</evidence>
<evidence type="ECO:0000256" key="1">
    <source>
        <dbReference type="SAM" id="MobiDB-lite"/>
    </source>
</evidence>
<dbReference type="RefSeq" id="XP_040711391.1">
    <property type="nucleotide sequence ID" value="XM_040864389.1"/>
</dbReference>
<keyword evidence="3" id="KW-1185">Reference proteome</keyword>
<dbReference type="EMBL" id="MCFJ01000016">
    <property type="protein sequence ID" value="ORY58474.1"/>
    <property type="molecule type" value="Genomic_DNA"/>
</dbReference>
<feature type="compositionally biased region" description="Low complexity" evidence="1">
    <location>
        <begin position="55"/>
        <end position="76"/>
    </location>
</feature>
<dbReference type="GeneID" id="63780601"/>
<feature type="region of interest" description="Disordered" evidence="1">
    <location>
        <begin position="1"/>
        <end position="90"/>
    </location>
</feature>
<protein>
    <submittedName>
        <fullName evidence="2">Uncharacterized protein</fullName>
    </submittedName>
</protein>
<dbReference type="OrthoDB" id="3553044at2759"/>
<comment type="caution">
    <text evidence="2">The sequence shown here is derived from an EMBL/GenBank/DDBJ whole genome shotgun (WGS) entry which is preliminary data.</text>
</comment>
<dbReference type="Proteomes" id="UP000193689">
    <property type="component" value="Unassembled WGS sequence"/>
</dbReference>
<organism evidence="2 3">
    <name type="scientific">Pseudomassariella vexata</name>
    <dbReference type="NCBI Taxonomy" id="1141098"/>
    <lineage>
        <taxon>Eukaryota</taxon>
        <taxon>Fungi</taxon>
        <taxon>Dikarya</taxon>
        <taxon>Ascomycota</taxon>
        <taxon>Pezizomycotina</taxon>
        <taxon>Sordariomycetes</taxon>
        <taxon>Xylariomycetidae</taxon>
        <taxon>Amphisphaeriales</taxon>
        <taxon>Pseudomassariaceae</taxon>
        <taxon>Pseudomassariella</taxon>
    </lineage>
</organism>
<gene>
    <name evidence="2" type="ORF">BCR38DRAFT_489391</name>
</gene>
<sequence length="165" mass="18150">MSRSSRSSLSRSSSYSDDIDAITPCPPRACAPTSEPEPESTTTSNFPSVLECGTRQSRSPSPSSSVSSTTESQMSEEFNERRRDSLRLLEDGTDGDTERLWRRMLALQQIFGCYKSARMSAALESGDARLLLPSKACLNLLNDNIGMLPSDAEDVIKKCQLRIGY</sequence>
<feature type="compositionally biased region" description="Basic and acidic residues" evidence="1">
    <location>
        <begin position="78"/>
        <end position="90"/>
    </location>
</feature>
<proteinExistence type="predicted"/>
<feature type="compositionally biased region" description="Low complexity" evidence="1">
    <location>
        <begin position="1"/>
        <end position="16"/>
    </location>
</feature>
<name>A0A1Y2DH92_9PEZI</name>